<dbReference type="RefSeq" id="WP_311366303.1">
    <property type="nucleotide sequence ID" value="NZ_JAVRIC010000028.1"/>
</dbReference>
<feature type="non-terminal residue" evidence="8">
    <location>
        <position position="1"/>
    </location>
</feature>
<keyword evidence="3" id="KW-0678">Repressor</keyword>
<evidence type="ECO:0000256" key="5">
    <source>
        <dbReference type="ARBA" id="ARBA00023163"/>
    </source>
</evidence>
<keyword evidence="5" id="KW-0804">Transcription</keyword>
<dbReference type="Proteomes" id="UP001254608">
    <property type="component" value="Unassembled WGS sequence"/>
</dbReference>
<dbReference type="EMBL" id="JAVRIC010000028">
    <property type="protein sequence ID" value="MDT0498892.1"/>
    <property type="molecule type" value="Genomic_DNA"/>
</dbReference>
<comment type="caution">
    <text evidence="8">The sequence shown here is derived from an EMBL/GenBank/DDBJ whole genome shotgun (WGS) entry which is preliminary data.</text>
</comment>
<name>A0ABU2WLY4_9GAMM</name>
<evidence type="ECO:0000313" key="9">
    <source>
        <dbReference type="Proteomes" id="UP001254608"/>
    </source>
</evidence>
<accession>A0ABU2WLY4</accession>
<reference evidence="8 9" key="1">
    <citation type="submission" date="2023-09" db="EMBL/GenBank/DDBJ databases">
        <authorList>
            <person name="Rey-Velasco X."/>
        </authorList>
    </citation>
    <scope>NUCLEOTIDE SEQUENCE [LARGE SCALE GENOMIC DNA]</scope>
    <source>
        <strain evidence="8 9">W345</strain>
    </source>
</reference>
<evidence type="ECO:0000313" key="8">
    <source>
        <dbReference type="EMBL" id="MDT0498892.1"/>
    </source>
</evidence>
<evidence type="ECO:0000256" key="2">
    <source>
        <dbReference type="ARBA" id="ARBA00015075"/>
    </source>
</evidence>
<evidence type="ECO:0000256" key="1">
    <source>
        <dbReference type="ARBA" id="ARBA00005230"/>
    </source>
</evidence>
<proteinExistence type="inferred from homology"/>
<evidence type="ECO:0000256" key="6">
    <source>
        <dbReference type="ARBA" id="ARBA00029628"/>
    </source>
</evidence>
<evidence type="ECO:0000256" key="7">
    <source>
        <dbReference type="ARBA" id="ARBA00033135"/>
    </source>
</evidence>
<dbReference type="InterPro" id="IPR011067">
    <property type="entry name" value="Plasmid_toxin/cell-grow_inhib"/>
</dbReference>
<dbReference type="InterPro" id="IPR002712">
    <property type="entry name" value="CcdB"/>
</dbReference>
<protein>
    <recommendedName>
        <fullName evidence="2">Toxin CcdB</fullName>
    </recommendedName>
    <alternativeName>
        <fullName evidence="7">Cytotoxic protein CcdB</fullName>
    </alternativeName>
    <alternativeName>
        <fullName evidence="6">Protein LetD</fullName>
    </alternativeName>
</protein>
<comment type="similarity">
    <text evidence="1">Belongs to the CcdB toxin family.</text>
</comment>
<keyword evidence="4" id="KW-0805">Transcription regulation</keyword>
<organism evidence="8 9">
    <name type="scientific">Banduia mediterranea</name>
    <dbReference type="NCBI Taxonomy" id="3075609"/>
    <lineage>
        <taxon>Bacteria</taxon>
        <taxon>Pseudomonadati</taxon>
        <taxon>Pseudomonadota</taxon>
        <taxon>Gammaproteobacteria</taxon>
        <taxon>Nevskiales</taxon>
        <taxon>Algiphilaceae</taxon>
        <taxon>Banduia</taxon>
    </lineage>
</organism>
<dbReference type="Gene3D" id="2.30.30.110">
    <property type="match status" value="1"/>
</dbReference>
<keyword evidence="9" id="KW-1185">Reference proteome</keyword>
<gene>
    <name evidence="8" type="ORF">RM530_16215</name>
</gene>
<sequence>FDDYSRRVVVPLVLGSQVEAIGRSALNPVFTVDGLSVVLHSLEIVSVSRDRLGPVAGSLAAEGDRIIGALED</sequence>
<evidence type="ECO:0000256" key="4">
    <source>
        <dbReference type="ARBA" id="ARBA00023015"/>
    </source>
</evidence>
<dbReference type="SUPFAM" id="SSF50118">
    <property type="entry name" value="Cell growth inhibitor/plasmid maintenance toxic component"/>
    <property type="match status" value="1"/>
</dbReference>
<evidence type="ECO:0000256" key="3">
    <source>
        <dbReference type="ARBA" id="ARBA00022491"/>
    </source>
</evidence>
<dbReference type="Pfam" id="PF01845">
    <property type="entry name" value="CcdB"/>
    <property type="match status" value="1"/>
</dbReference>